<feature type="domain" description="ABC transporter" evidence="18">
    <location>
        <begin position="25"/>
        <end position="274"/>
    </location>
</feature>
<evidence type="ECO:0000256" key="8">
    <source>
        <dbReference type="ARBA" id="ARBA00022801"/>
    </source>
</evidence>
<evidence type="ECO:0000256" key="2">
    <source>
        <dbReference type="ARBA" id="ARBA00011469"/>
    </source>
</evidence>
<feature type="region of interest" description="Disordered" evidence="17">
    <location>
        <begin position="275"/>
        <end position="299"/>
    </location>
</feature>
<dbReference type="RefSeq" id="WP_132922356.1">
    <property type="nucleotide sequence ID" value="NZ_SJOI01000001.1"/>
</dbReference>
<dbReference type="SMART" id="SM00382">
    <property type="entry name" value="AAA"/>
    <property type="match status" value="1"/>
</dbReference>
<dbReference type="Proteomes" id="UP000294555">
    <property type="component" value="Unassembled WGS sequence"/>
</dbReference>
<sequence length="359" mass="38934">MNKVIYNDSPLPPITDKGGPAQPLLRVSGLRKHFRFKDGWLGSRQQVRAVDGLSFEVLKGETLGIVGESGCGKSTTARLITGMMQADAGEISLDGETFWQPGKKISAEARRAVQMVFQDSHSSLNPRMSVVDTLAFGLLAHGIDRAVAVDYAGRLMDAVGMPATEFADRYPIELSGGQRQRINIARAIALRPRLLLLDEPVSALDKSVEAQVLNLLVELRESLGLTYIFISHDLNVVRYISDRVVVMYLGQIVESAPSDTLFSSAAHPYTRALLASKPSPDPREKIAAPPLTGDPPDPINPPRHCRFHTRCAFAEGVCSAKTPHLQAKPGSHPDHRVACWIHVPDSGHSLAAGGKETTS</sequence>
<evidence type="ECO:0000256" key="12">
    <source>
        <dbReference type="ARBA" id="ARBA00037530"/>
    </source>
</evidence>
<evidence type="ECO:0000256" key="9">
    <source>
        <dbReference type="ARBA" id="ARBA00022840"/>
    </source>
</evidence>
<comment type="subcellular location">
    <subcellularLocation>
        <location evidence="1">Cell inner membrane</location>
        <topology evidence="1">Peripheral membrane protein</topology>
    </subcellularLocation>
</comment>
<evidence type="ECO:0000256" key="13">
    <source>
        <dbReference type="ARBA" id="ARBA00038416"/>
    </source>
</evidence>
<keyword evidence="11" id="KW-0472">Membrane</keyword>
<evidence type="ECO:0000256" key="11">
    <source>
        <dbReference type="ARBA" id="ARBA00023136"/>
    </source>
</evidence>
<comment type="similarity">
    <text evidence="13">Belongs to the ABC transporter superfamily. Glutathione importer (TC 3.A.1.5.11) family.</text>
</comment>
<dbReference type="Pfam" id="PF00005">
    <property type="entry name" value="ABC_tran"/>
    <property type="match status" value="1"/>
</dbReference>
<evidence type="ECO:0000256" key="7">
    <source>
        <dbReference type="ARBA" id="ARBA00022741"/>
    </source>
</evidence>
<name>A0A4R1N8G5_9GAMM</name>
<evidence type="ECO:0000256" key="5">
    <source>
        <dbReference type="ARBA" id="ARBA00022519"/>
    </source>
</evidence>
<feature type="region of interest" description="Disordered" evidence="17">
    <location>
        <begin position="1"/>
        <end position="20"/>
    </location>
</feature>
<accession>A0A4R1N8G5</accession>
<organism evidence="19 20">
    <name type="scientific">Sodalis ligni</name>
    <dbReference type="NCBI Taxonomy" id="2697027"/>
    <lineage>
        <taxon>Bacteria</taxon>
        <taxon>Pseudomonadati</taxon>
        <taxon>Pseudomonadota</taxon>
        <taxon>Gammaproteobacteria</taxon>
        <taxon>Enterobacterales</taxon>
        <taxon>Bruguierivoracaceae</taxon>
        <taxon>Sodalis</taxon>
    </lineage>
</organism>
<dbReference type="InterPro" id="IPR050319">
    <property type="entry name" value="ABC_transp_ATP-bind"/>
</dbReference>
<evidence type="ECO:0000313" key="20">
    <source>
        <dbReference type="Proteomes" id="UP000294555"/>
    </source>
</evidence>
<evidence type="ECO:0000259" key="18">
    <source>
        <dbReference type="PROSITE" id="PS50893"/>
    </source>
</evidence>
<keyword evidence="4" id="KW-1003">Cell membrane</keyword>
<dbReference type="GO" id="GO:0005886">
    <property type="term" value="C:plasma membrane"/>
    <property type="evidence" value="ECO:0007669"/>
    <property type="project" value="UniProtKB-SubCell"/>
</dbReference>
<dbReference type="EC" id="7.4.2.10" evidence="14"/>
<dbReference type="OrthoDB" id="9784450at2"/>
<dbReference type="AlphaFoldDB" id="A0A4R1N8G5"/>
<dbReference type="InterPro" id="IPR003439">
    <property type="entry name" value="ABC_transporter-like_ATP-bd"/>
</dbReference>
<dbReference type="SUPFAM" id="SSF52540">
    <property type="entry name" value="P-loop containing nucleoside triphosphate hydrolases"/>
    <property type="match status" value="1"/>
</dbReference>
<keyword evidence="8" id="KW-0378">Hydrolase</keyword>
<keyword evidence="20" id="KW-1185">Reference proteome</keyword>
<dbReference type="InterPro" id="IPR027417">
    <property type="entry name" value="P-loop_NTPase"/>
</dbReference>
<dbReference type="GO" id="GO:0015833">
    <property type="term" value="P:peptide transport"/>
    <property type="evidence" value="ECO:0007669"/>
    <property type="project" value="InterPro"/>
</dbReference>
<evidence type="ECO:0000256" key="1">
    <source>
        <dbReference type="ARBA" id="ARBA00004417"/>
    </source>
</evidence>
<evidence type="ECO:0000256" key="14">
    <source>
        <dbReference type="ARBA" id="ARBA00039050"/>
    </source>
</evidence>
<evidence type="ECO:0000256" key="10">
    <source>
        <dbReference type="ARBA" id="ARBA00022967"/>
    </source>
</evidence>
<dbReference type="CDD" id="cd03257">
    <property type="entry name" value="ABC_NikE_OppD_transporters"/>
    <property type="match status" value="1"/>
</dbReference>
<evidence type="ECO:0000256" key="16">
    <source>
        <dbReference type="ARBA" id="ARBA00047640"/>
    </source>
</evidence>
<dbReference type="PANTHER" id="PTHR43776:SF15">
    <property type="entry name" value="GLUTATHIONE IMPORT ATP-BINDING PROTEIN GSIA"/>
    <property type="match status" value="1"/>
</dbReference>
<dbReference type="EMBL" id="SJOI01000001">
    <property type="protein sequence ID" value="TCL03492.1"/>
    <property type="molecule type" value="Genomic_DNA"/>
</dbReference>
<dbReference type="InterPro" id="IPR017871">
    <property type="entry name" value="ABC_transporter-like_CS"/>
</dbReference>
<comment type="subunit">
    <text evidence="2">The complex is composed of two ATP-binding proteins (GsiA), two transmembrane proteins (GsiC and GsiD) and a solute-binding protein (GsiB).</text>
</comment>
<reference evidence="19 20" key="1">
    <citation type="submission" date="2019-02" db="EMBL/GenBank/DDBJ databases">
        <title>Investigation of anaerobic lignin degradation for improved lignocellulosic biofuels.</title>
        <authorList>
            <person name="Deangelis K."/>
        </authorList>
    </citation>
    <scope>NUCLEOTIDE SEQUENCE [LARGE SCALE GENOMIC DNA]</scope>
    <source>
        <strain evidence="19 20">159R</strain>
    </source>
</reference>
<evidence type="ECO:0000256" key="6">
    <source>
        <dbReference type="ARBA" id="ARBA00022737"/>
    </source>
</evidence>
<evidence type="ECO:0000256" key="15">
    <source>
        <dbReference type="ARBA" id="ARBA00041187"/>
    </source>
</evidence>
<dbReference type="GO" id="GO:0005524">
    <property type="term" value="F:ATP binding"/>
    <property type="evidence" value="ECO:0007669"/>
    <property type="project" value="UniProtKB-KW"/>
</dbReference>
<protein>
    <recommendedName>
        <fullName evidence="15">Glutathione import ATP-binding protein GsiA</fullName>
        <ecNumber evidence="14">7.4.2.10</ecNumber>
    </recommendedName>
</protein>
<dbReference type="FunFam" id="3.40.50.300:FF:000016">
    <property type="entry name" value="Oligopeptide ABC transporter ATP-binding component"/>
    <property type="match status" value="1"/>
</dbReference>
<evidence type="ECO:0000313" key="19">
    <source>
        <dbReference type="EMBL" id="TCL03492.1"/>
    </source>
</evidence>
<gene>
    <name evidence="19" type="ORF">EZJ58_1565</name>
</gene>
<evidence type="ECO:0000256" key="17">
    <source>
        <dbReference type="SAM" id="MobiDB-lite"/>
    </source>
</evidence>
<comment type="catalytic activity">
    <reaction evidence="16">
        <text>glutathione(out) + ATP + H2O = glutathione(in) + ADP + phosphate + H(+)</text>
        <dbReference type="Rhea" id="RHEA:29791"/>
        <dbReference type="ChEBI" id="CHEBI:15377"/>
        <dbReference type="ChEBI" id="CHEBI:15378"/>
        <dbReference type="ChEBI" id="CHEBI:30616"/>
        <dbReference type="ChEBI" id="CHEBI:43474"/>
        <dbReference type="ChEBI" id="CHEBI:57925"/>
        <dbReference type="ChEBI" id="CHEBI:456216"/>
        <dbReference type="EC" id="7.4.2.10"/>
    </reaction>
</comment>
<keyword evidence="5" id="KW-0997">Cell inner membrane</keyword>
<dbReference type="GO" id="GO:0055085">
    <property type="term" value="P:transmembrane transport"/>
    <property type="evidence" value="ECO:0007669"/>
    <property type="project" value="UniProtKB-ARBA"/>
</dbReference>
<dbReference type="InterPro" id="IPR003593">
    <property type="entry name" value="AAA+_ATPase"/>
</dbReference>
<keyword evidence="10" id="KW-1278">Translocase</keyword>
<keyword evidence="9 19" id="KW-0067">ATP-binding</keyword>
<keyword evidence="6" id="KW-0677">Repeat</keyword>
<keyword evidence="7" id="KW-0547">Nucleotide-binding</keyword>
<evidence type="ECO:0000256" key="3">
    <source>
        <dbReference type="ARBA" id="ARBA00022448"/>
    </source>
</evidence>
<dbReference type="GO" id="GO:0016887">
    <property type="term" value="F:ATP hydrolysis activity"/>
    <property type="evidence" value="ECO:0007669"/>
    <property type="project" value="InterPro"/>
</dbReference>
<dbReference type="Pfam" id="PF08352">
    <property type="entry name" value="oligo_HPY"/>
    <property type="match status" value="1"/>
</dbReference>
<keyword evidence="3" id="KW-0813">Transport</keyword>
<dbReference type="InterPro" id="IPR013563">
    <property type="entry name" value="Oligopep_ABC_C"/>
</dbReference>
<dbReference type="PROSITE" id="PS00211">
    <property type="entry name" value="ABC_TRANSPORTER_1"/>
    <property type="match status" value="1"/>
</dbReference>
<dbReference type="NCBIfam" id="TIGR01727">
    <property type="entry name" value="oligo_HPY"/>
    <property type="match status" value="1"/>
</dbReference>
<dbReference type="PANTHER" id="PTHR43776">
    <property type="entry name" value="TRANSPORT ATP-BINDING PROTEIN"/>
    <property type="match status" value="1"/>
</dbReference>
<comment type="function">
    <text evidence="12">Part of the ABC transporter complex GsiABCD involved in glutathione import. Responsible for energy coupling to the transport system.</text>
</comment>
<proteinExistence type="inferred from homology"/>
<dbReference type="Gene3D" id="3.40.50.300">
    <property type="entry name" value="P-loop containing nucleotide triphosphate hydrolases"/>
    <property type="match status" value="1"/>
</dbReference>
<comment type="caution">
    <text evidence="19">The sequence shown here is derived from an EMBL/GenBank/DDBJ whole genome shotgun (WGS) entry which is preliminary data.</text>
</comment>
<evidence type="ECO:0000256" key="4">
    <source>
        <dbReference type="ARBA" id="ARBA00022475"/>
    </source>
</evidence>
<dbReference type="PROSITE" id="PS50893">
    <property type="entry name" value="ABC_TRANSPORTER_2"/>
    <property type="match status" value="1"/>
</dbReference>